<protein>
    <submittedName>
        <fullName evidence="1">Uncharacterized protein</fullName>
    </submittedName>
</protein>
<dbReference type="RefSeq" id="WP_133292447.1">
    <property type="nucleotide sequence ID" value="NZ_SMSJ01000099.1"/>
</dbReference>
<sequence length="95" mass="10844">MTEDGIVYGLGRRFRLDDLTDEEGWAALRLVTERRFGGSAMPHDDLAAAKWLAAQAMARWLDVAPPPRDDQGLVERFLDAYGDLYLLRRRNRQPA</sequence>
<proteinExistence type="predicted"/>
<dbReference type="EMBL" id="SMSJ01000099">
    <property type="protein sequence ID" value="TDH58724.1"/>
    <property type="molecule type" value="Genomic_DNA"/>
</dbReference>
<accession>A0A4R5Q771</accession>
<gene>
    <name evidence="1" type="ORF">E2C06_31035</name>
</gene>
<evidence type="ECO:0000313" key="2">
    <source>
        <dbReference type="Proteomes" id="UP000295096"/>
    </source>
</evidence>
<reference evidence="1 2" key="1">
    <citation type="journal article" date="2016" name="J. Microbiol.">
        <title>Dankookia rubra gen. nov., sp. nov., an alphaproteobacterium isolated from sediment of a shallow stream.</title>
        <authorList>
            <person name="Kim W.H."/>
            <person name="Kim D.H."/>
            <person name="Kang K."/>
            <person name="Ahn T.Y."/>
        </authorList>
    </citation>
    <scope>NUCLEOTIDE SEQUENCE [LARGE SCALE GENOMIC DNA]</scope>
    <source>
        <strain evidence="1 2">JCM30602</strain>
    </source>
</reference>
<comment type="caution">
    <text evidence="1">The sequence shown here is derived from an EMBL/GenBank/DDBJ whole genome shotgun (WGS) entry which is preliminary data.</text>
</comment>
<dbReference type="Proteomes" id="UP000295096">
    <property type="component" value="Unassembled WGS sequence"/>
</dbReference>
<evidence type="ECO:0000313" key="1">
    <source>
        <dbReference type="EMBL" id="TDH58724.1"/>
    </source>
</evidence>
<organism evidence="1 2">
    <name type="scientific">Dankookia rubra</name>
    <dbReference type="NCBI Taxonomy" id="1442381"/>
    <lineage>
        <taxon>Bacteria</taxon>
        <taxon>Pseudomonadati</taxon>
        <taxon>Pseudomonadota</taxon>
        <taxon>Alphaproteobacteria</taxon>
        <taxon>Acetobacterales</taxon>
        <taxon>Roseomonadaceae</taxon>
        <taxon>Dankookia</taxon>
    </lineage>
</organism>
<dbReference type="AlphaFoldDB" id="A0A4R5Q771"/>
<name>A0A4R5Q771_9PROT</name>
<keyword evidence="2" id="KW-1185">Reference proteome</keyword>